<feature type="region of interest" description="Disordered" evidence="1">
    <location>
        <begin position="1"/>
        <end position="33"/>
    </location>
</feature>
<protein>
    <submittedName>
        <fullName evidence="2">Uncharacterized protein</fullName>
    </submittedName>
</protein>
<dbReference type="Proteomes" id="UP001222325">
    <property type="component" value="Unassembled WGS sequence"/>
</dbReference>
<sequence>MYSSARNAPHVQTARFTGNLTGHPTARSTGASNPFNTRFNEVASQLGVPVSSNEELDELLSPFAKNPTQLAALKAKVIKAAEANVPAFGRFPVLGETPEESGRPAFQILRLPERSGLSVRFFCGASPPGMLFFDFVDARTGLPMNLPTGYSVHQRMPEQDIQLIPLHEVFGSFPMDAKAQARFALREGTEVVLCMPKQQEHHFQSPIIPLADREYF</sequence>
<dbReference type="EMBL" id="JARJCN010000018">
    <property type="protein sequence ID" value="KAJ7092470.1"/>
    <property type="molecule type" value="Genomic_DNA"/>
</dbReference>
<reference evidence="2" key="1">
    <citation type="submission" date="2023-03" db="EMBL/GenBank/DDBJ databases">
        <title>Massive genome expansion in bonnet fungi (Mycena s.s.) driven by repeated elements and novel gene families across ecological guilds.</title>
        <authorList>
            <consortium name="Lawrence Berkeley National Laboratory"/>
            <person name="Harder C.B."/>
            <person name="Miyauchi S."/>
            <person name="Viragh M."/>
            <person name="Kuo A."/>
            <person name="Thoen E."/>
            <person name="Andreopoulos B."/>
            <person name="Lu D."/>
            <person name="Skrede I."/>
            <person name="Drula E."/>
            <person name="Henrissat B."/>
            <person name="Morin E."/>
            <person name="Kohler A."/>
            <person name="Barry K."/>
            <person name="LaButti K."/>
            <person name="Morin E."/>
            <person name="Salamov A."/>
            <person name="Lipzen A."/>
            <person name="Mereny Z."/>
            <person name="Hegedus B."/>
            <person name="Baldrian P."/>
            <person name="Stursova M."/>
            <person name="Weitz H."/>
            <person name="Taylor A."/>
            <person name="Grigoriev I.V."/>
            <person name="Nagy L.G."/>
            <person name="Martin F."/>
            <person name="Kauserud H."/>
        </authorList>
    </citation>
    <scope>NUCLEOTIDE SEQUENCE</scope>
    <source>
        <strain evidence="2">CBHHK173m</strain>
    </source>
</reference>
<organism evidence="2 3">
    <name type="scientific">Mycena belliarum</name>
    <dbReference type="NCBI Taxonomy" id="1033014"/>
    <lineage>
        <taxon>Eukaryota</taxon>
        <taxon>Fungi</taxon>
        <taxon>Dikarya</taxon>
        <taxon>Basidiomycota</taxon>
        <taxon>Agaricomycotina</taxon>
        <taxon>Agaricomycetes</taxon>
        <taxon>Agaricomycetidae</taxon>
        <taxon>Agaricales</taxon>
        <taxon>Marasmiineae</taxon>
        <taxon>Mycenaceae</taxon>
        <taxon>Mycena</taxon>
    </lineage>
</organism>
<comment type="caution">
    <text evidence="2">The sequence shown here is derived from an EMBL/GenBank/DDBJ whole genome shotgun (WGS) entry which is preliminary data.</text>
</comment>
<keyword evidence="3" id="KW-1185">Reference proteome</keyword>
<feature type="compositionally biased region" description="Polar residues" evidence="1">
    <location>
        <begin position="14"/>
        <end position="33"/>
    </location>
</feature>
<dbReference type="AlphaFoldDB" id="A0AAD6UBE1"/>
<evidence type="ECO:0000313" key="3">
    <source>
        <dbReference type="Proteomes" id="UP001222325"/>
    </source>
</evidence>
<gene>
    <name evidence="2" type="ORF">B0H15DRAFT_834048</name>
</gene>
<proteinExistence type="predicted"/>
<name>A0AAD6UBE1_9AGAR</name>
<accession>A0AAD6UBE1</accession>
<evidence type="ECO:0000313" key="2">
    <source>
        <dbReference type="EMBL" id="KAJ7092470.1"/>
    </source>
</evidence>
<evidence type="ECO:0000256" key="1">
    <source>
        <dbReference type="SAM" id="MobiDB-lite"/>
    </source>
</evidence>